<dbReference type="PANTHER" id="PTHR48106">
    <property type="entry name" value="QUINONE OXIDOREDUCTASE PIG3-RELATED"/>
    <property type="match status" value="1"/>
</dbReference>
<dbReference type="EMBL" id="BAEH01000008">
    <property type="protein sequence ID" value="GAB16600.1"/>
    <property type="molecule type" value="Genomic_DNA"/>
</dbReference>
<evidence type="ECO:0000256" key="1">
    <source>
        <dbReference type="ARBA" id="ARBA00022857"/>
    </source>
</evidence>
<dbReference type="InterPro" id="IPR013154">
    <property type="entry name" value="ADH-like_N"/>
</dbReference>
<dbReference type="Pfam" id="PF00107">
    <property type="entry name" value="ADH_zinc_N"/>
    <property type="match status" value="1"/>
</dbReference>
<feature type="domain" description="Enoyl reductase (ER)" evidence="3">
    <location>
        <begin position="11"/>
        <end position="311"/>
    </location>
</feature>
<dbReference type="AlphaFoldDB" id="H0QUU9"/>
<keyword evidence="1" id="KW-0521">NADP</keyword>
<dbReference type="GO" id="GO:0016651">
    <property type="term" value="F:oxidoreductase activity, acting on NAD(P)H"/>
    <property type="evidence" value="ECO:0007669"/>
    <property type="project" value="TreeGrafter"/>
</dbReference>
<dbReference type="CDD" id="cd05289">
    <property type="entry name" value="MDR_like_2"/>
    <property type="match status" value="1"/>
</dbReference>
<protein>
    <submittedName>
        <fullName evidence="4">Putative oxidoreductase</fullName>
    </submittedName>
</protein>
<dbReference type="Gene3D" id="3.40.50.720">
    <property type="entry name" value="NAD(P)-binding Rossmann-like Domain"/>
    <property type="match status" value="1"/>
</dbReference>
<dbReference type="Pfam" id="PF08240">
    <property type="entry name" value="ADH_N"/>
    <property type="match status" value="1"/>
</dbReference>
<gene>
    <name evidence="4" type="ORF">GOEFS_008_00090</name>
</gene>
<name>H0QUU9_9ACTN</name>
<dbReference type="SMART" id="SM00829">
    <property type="entry name" value="PKS_ER"/>
    <property type="match status" value="1"/>
</dbReference>
<proteinExistence type="predicted"/>
<evidence type="ECO:0000313" key="4">
    <source>
        <dbReference type="EMBL" id="GAB16600.1"/>
    </source>
</evidence>
<dbReference type="Proteomes" id="UP000035034">
    <property type="component" value="Unassembled WGS sequence"/>
</dbReference>
<comment type="caution">
    <text evidence="4">The sequence shown here is derived from an EMBL/GenBank/DDBJ whole genome shotgun (WGS) entry which is preliminary data.</text>
</comment>
<dbReference type="SUPFAM" id="SSF50129">
    <property type="entry name" value="GroES-like"/>
    <property type="match status" value="1"/>
</dbReference>
<evidence type="ECO:0000313" key="5">
    <source>
        <dbReference type="Proteomes" id="UP000035034"/>
    </source>
</evidence>
<evidence type="ECO:0000259" key="3">
    <source>
        <dbReference type="SMART" id="SM00829"/>
    </source>
</evidence>
<sequence length="313" mass="31044">MAKTVVATAFGQPADVVEVLDIPTPSPGAGQVVVTSRASALNPIDVKTITGAMGTNPAKLPIAIGFEASGVVSAIGEGAVNSSGRPLNVGDEVVVYRANGGLSTDILADGADVHDKPADLPFDVAAGLLLVGVTAADTLATAAVTASDTVLIHGGAGAVGTIAVQLAIAKGANVIATASESNHEYLRGLGAVPVTYGEGLLERVRQAAPDGVTAAIDTVGTDEAIDVSLAVVSDPARIVSIAAFGRGDDAVLVNGSTPQSQRNRLGAIPGLLTDAAAGRLVLDVAKVFALDDAAAALTELAASHPRGKLILHP</sequence>
<keyword evidence="2" id="KW-0560">Oxidoreductase</keyword>
<dbReference type="STRING" id="1077974.GOEFS_008_00090"/>
<dbReference type="Gene3D" id="3.90.180.10">
    <property type="entry name" value="Medium-chain alcohol dehydrogenases, catalytic domain"/>
    <property type="match status" value="1"/>
</dbReference>
<dbReference type="InterPro" id="IPR020843">
    <property type="entry name" value="ER"/>
</dbReference>
<dbReference type="OrthoDB" id="9801186at2"/>
<dbReference type="SUPFAM" id="SSF51735">
    <property type="entry name" value="NAD(P)-binding Rossmann-fold domains"/>
    <property type="match status" value="1"/>
</dbReference>
<dbReference type="InterPro" id="IPR013149">
    <property type="entry name" value="ADH-like_C"/>
</dbReference>
<dbReference type="GO" id="GO:0070402">
    <property type="term" value="F:NADPH binding"/>
    <property type="evidence" value="ECO:0007669"/>
    <property type="project" value="TreeGrafter"/>
</dbReference>
<keyword evidence="5" id="KW-1185">Reference proteome</keyword>
<reference evidence="4 5" key="1">
    <citation type="submission" date="2011-12" db="EMBL/GenBank/DDBJ databases">
        <title>Whole genome shotgun sequence of Gordonia effusa NBRC 100432.</title>
        <authorList>
            <person name="Yoshida I."/>
            <person name="Takarada H."/>
            <person name="Hosoyama A."/>
            <person name="Tsuchikane K."/>
            <person name="Katsumata H."/>
            <person name="Yamazaki S."/>
            <person name="Fujita N."/>
        </authorList>
    </citation>
    <scope>NUCLEOTIDE SEQUENCE [LARGE SCALE GENOMIC DNA]</scope>
    <source>
        <strain evidence="4 5">NBRC 100432</strain>
    </source>
</reference>
<accession>H0QUU9</accession>
<dbReference type="eggNOG" id="COG0604">
    <property type="taxonomic scope" value="Bacteria"/>
</dbReference>
<dbReference type="InterPro" id="IPR036291">
    <property type="entry name" value="NAD(P)-bd_dom_sf"/>
</dbReference>
<organism evidence="4 5">
    <name type="scientific">Gordonia effusa NBRC 100432</name>
    <dbReference type="NCBI Taxonomy" id="1077974"/>
    <lineage>
        <taxon>Bacteria</taxon>
        <taxon>Bacillati</taxon>
        <taxon>Actinomycetota</taxon>
        <taxon>Actinomycetes</taxon>
        <taxon>Mycobacteriales</taxon>
        <taxon>Gordoniaceae</taxon>
        <taxon>Gordonia</taxon>
    </lineage>
</organism>
<evidence type="ECO:0000256" key="2">
    <source>
        <dbReference type="ARBA" id="ARBA00023002"/>
    </source>
</evidence>
<dbReference type="InterPro" id="IPR011032">
    <property type="entry name" value="GroES-like_sf"/>
</dbReference>
<dbReference type="RefSeq" id="WP_007315938.1">
    <property type="nucleotide sequence ID" value="NZ_BAEH01000008.1"/>
</dbReference>